<protein>
    <recommendedName>
        <fullName evidence="2">TniQ domain-containing protein</fullName>
    </recommendedName>
</protein>
<dbReference type="EMBL" id="JAABNR010000016">
    <property type="protein sequence ID" value="NBZ89006.1"/>
    <property type="molecule type" value="Genomic_DNA"/>
</dbReference>
<dbReference type="Pfam" id="PF06527">
    <property type="entry name" value="TniQ"/>
    <property type="match status" value="1"/>
</dbReference>
<evidence type="ECO:0000256" key="1">
    <source>
        <dbReference type="SAM" id="MobiDB-lite"/>
    </source>
</evidence>
<reference evidence="3" key="1">
    <citation type="submission" date="2020-01" db="EMBL/GenBank/DDBJ databases">
        <authorList>
            <person name="Chen W.-M."/>
        </authorList>
    </citation>
    <scope>NUCLEOTIDE SEQUENCE</scope>
    <source>
        <strain evidence="3">CYK-10</strain>
    </source>
</reference>
<feature type="compositionally biased region" description="Low complexity" evidence="1">
    <location>
        <begin position="346"/>
        <end position="364"/>
    </location>
</feature>
<evidence type="ECO:0000313" key="3">
    <source>
        <dbReference type="EMBL" id="NBZ89006.1"/>
    </source>
</evidence>
<dbReference type="InterPro" id="IPR009492">
    <property type="entry name" value="TniQ"/>
</dbReference>
<dbReference type="Proteomes" id="UP001193501">
    <property type="component" value="Unassembled WGS sequence"/>
</dbReference>
<name>A0AAE4YCN9_9RHOB</name>
<keyword evidence="4" id="KW-1185">Reference proteome</keyword>
<comment type="caution">
    <text evidence="3">The sequence shown here is derived from an EMBL/GenBank/DDBJ whole genome shotgun (WGS) entry which is preliminary data.</text>
</comment>
<proteinExistence type="predicted"/>
<evidence type="ECO:0000313" key="4">
    <source>
        <dbReference type="Proteomes" id="UP001193501"/>
    </source>
</evidence>
<feature type="domain" description="TniQ" evidence="2">
    <location>
        <begin position="26"/>
        <end position="160"/>
    </location>
</feature>
<organism evidence="3 4">
    <name type="scientific">Stagnihabitans tardus</name>
    <dbReference type="NCBI Taxonomy" id="2699202"/>
    <lineage>
        <taxon>Bacteria</taxon>
        <taxon>Pseudomonadati</taxon>
        <taxon>Pseudomonadota</taxon>
        <taxon>Alphaproteobacteria</taxon>
        <taxon>Rhodobacterales</taxon>
        <taxon>Paracoccaceae</taxon>
        <taxon>Stagnihabitans</taxon>
    </lineage>
</organism>
<feature type="region of interest" description="Disordered" evidence="1">
    <location>
        <begin position="331"/>
        <end position="384"/>
    </location>
</feature>
<sequence>MTSTAPRITVSPAHRYGLATGRRWPVDVKPAPGELLSSWLHRLAHANGAPPRYFGAVLGAAGGAWSAQLDRHLPDAVRRLLLDHTSICPEEIDGLCLANSPLSILRLRLRTRPQDAGTSTAQSSWQQFCTTCLREDAVPYFRRSWTLATRVSCFRHGCRLRDRCPSCGQGLAPFKRDRLVPQQYCAFCDAHLAKPTGPASLGARRLERLIDDLLRLDSAGRARDDRQSLAARLMKHPVPVGPATSTIPFLSHRVRYDFFRRLSERQIEVRDPTERGPLTLWVGLTRAAENHIGLVRILTDRLSKTAGLGPASSSREPDLAALLRAATRLHEDRGTPVATRAASYTSGASKDPAKPASASCSGSGRSRKDSIPKAAKKASVVTKV</sequence>
<evidence type="ECO:0000259" key="2">
    <source>
        <dbReference type="Pfam" id="PF06527"/>
    </source>
</evidence>
<accession>A0AAE4YCN9</accession>
<dbReference type="AlphaFoldDB" id="A0AAE4YCN9"/>
<gene>
    <name evidence="3" type="ORF">GV832_15550</name>
</gene>